<accession>H5TRE3</accession>
<dbReference type="RefSeq" id="WP_007240235.1">
    <property type="nucleotide sequence ID" value="NZ_BAFB01000192.1"/>
</dbReference>
<sequence length="188" mass="19221">MTDRVRALAWPLFAVSGLLIVGFSLVSWGDSDQGIDSKISGVGRVSVPGAQPEDVAFLEAHTQRPALVTIVLGAVIALAALAGWWRPRLRWTALAVIGLAAVGSAVAAGIVLADPSGQLLDAAVTNTLDLARGAQVLHPGYGVIAVLVVAIIVFVGVIAVVVTTGRRHQYPSGSDSGDSDGMIPSATP</sequence>
<proteinExistence type="predicted"/>
<keyword evidence="4" id="KW-1185">Reference proteome</keyword>
<evidence type="ECO:0000313" key="3">
    <source>
        <dbReference type="EMBL" id="GAB36051.1"/>
    </source>
</evidence>
<reference evidence="3" key="1">
    <citation type="submission" date="2012-02" db="EMBL/GenBank/DDBJ databases">
        <title>Whole genome shotgun sequence of Gordonia otitidis NBRC 100426.</title>
        <authorList>
            <person name="Yoshida I."/>
            <person name="Hosoyama A."/>
            <person name="Tsuchikane K."/>
            <person name="Katsumata H."/>
            <person name="Yamazaki S."/>
            <person name="Fujita N."/>
        </authorList>
    </citation>
    <scope>NUCLEOTIDE SEQUENCE [LARGE SCALE GENOMIC DNA]</scope>
    <source>
        <strain evidence="3">NBRC 100426</strain>
    </source>
</reference>
<keyword evidence="2" id="KW-0812">Transmembrane</keyword>
<dbReference type="Proteomes" id="UP000005038">
    <property type="component" value="Unassembled WGS sequence"/>
</dbReference>
<gene>
    <name evidence="3" type="ORF">GOOTI_192_00390</name>
</gene>
<evidence type="ECO:0000313" key="4">
    <source>
        <dbReference type="Proteomes" id="UP000005038"/>
    </source>
</evidence>
<dbReference type="AlphaFoldDB" id="H5TRE3"/>
<feature type="transmembrane region" description="Helical" evidence="2">
    <location>
        <begin position="7"/>
        <end position="28"/>
    </location>
</feature>
<evidence type="ECO:0000256" key="2">
    <source>
        <dbReference type="SAM" id="Phobius"/>
    </source>
</evidence>
<dbReference type="EMBL" id="BAFB01000192">
    <property type="protein sequence ID" value="GAB36051.1"/>
    <property type="molecule type" value="Genomic_DNA"/>
</dbReference>
<feature type="transmembrane region" description="Helical" evidence="2">
    <location>
        <begin position="66"/>
        <end position="85"/>
    </location>
</feature>
<dbReference type="OrthoDB" id="4381286at2"/>
<feature type="region of interest" description="Disordered" evidence="1">
    <location>
        <begin position="169"/>
        <end position="188"/>
    </location>
</feature>
<comment type="caution">
    <text evidence="3">The sequence shown here is derived from an EMBL/GenBank/DDBJ whole genome shotgun (WGS) entry which is preliminary data.</text>
</comment>
<evidence type="ECO:0000256" key="1">
    <source>
        <dbReference type="SAM" id="MobiDB-lite"/>
    </source>
</evidence>
<keyword evidence="2" id="KW-1133">Transmembrane helix</keyword>
<feature type="transmembrane region" description="Helical" evidence="2">
    <location>
        <begin position="92"/>
        <end position="113"/>
    </location>
</feature>
<protein>
    <submittedName>
        <fullName evidence="3">Uncharacterized protein</fullName>
    </submittedName>
</protein>
<name>H5TRE3_GORO1</name>
<organism evidence="3 4">
    <name type="scientific">Gordonia otitidis (strain DSM 44809 / CCUG 52243 / JCM 12355 / NBRC 100426 / IFM 10032)</name>
    <dbReference type="NCBI Taxonomy" id="1108044"/>
    <lineage>
        <taxon>Bacteria</taxon>
        <taxon>Bacillati</taxon>
        <taxon>Actinomycetota</taxon>
        <taxon>Actinomycetes</taxon>
        <taxon>Mycobacteriales</taxon>
        <taxon>Gordoniaceae</taxon>
        <taxon>Gordonia</taxon>
    </lineage>
</organism>
<feature type="transmembrane region" description="Helical" evidence="2">
    <location>
        <begin position="140"/>
        <end position="162"/>
    </location>
</feature>
<feature type="compositionally biased region" description="Low complexity" evidence="1">
    <location>
        <begin position="172"/>
        <end position="181"/>
    </location>
</feature>
<keyword evidence="2" id="KW-0472">Membrane</keyword>